<dbReference type="SUPFAM" id="SSF46785">
    <property type="entry name" value="Winged helix' DNA-binding domain"/>
    <property type="match status" value="1"/>
</dbReference>
<evidence type="ECO:0000256" key="2">
    <source>
        <dbReference type="ARBA" id="ARBA00023125"/>
    </source>
</evidence>
<keyword evidence="3" id="KW-0539">Nucleus</keyword>
<dbReference type="InterPro" id="IPR036388">
    <property type="entry name" value="WH-like_DNA-bd_sf"/>
</dbReference>
<reference evidence="7" key="1">
    <citation type="submission" date="2025-08" db="UniProtKB">
        <authorList>
            <consortium name="RefSeq"/>
        </authorList>
    </citation>
    <scope>IDENTIFICATION</scope>
    <source>
        <tissue evidence="7">White muscle</tissue>
    </source>
</reference>
<dbReference type="PROSITE" id="PS50061">
    <property type="entry name" value="ETS_DOMAIN_3"/>
    <property type="match status" value="1"/>
</dbReference>
<comment type="subcellular location">
    <subcellularLocation>
        <location evidence="3">Nucleus</location>
    </subcellularLocation>
</comment>
<dbReference type="Pfam" id="PF00178">
    <property type="entry name" value="Ets"/>
    <property type="match status" value="1"/>
</dbReference>
<dbReference type="InterPro" id="IPR046328">
    <property type="entry name" value="ETS_fam"/>
</dbReference>
<dbReference type="InterPro" id="IPR036390">
    <property type="entry name" value="WH_DNA-bd_sf"/>
</dbReference>
<dbReference type="GO" id="GO:0043565">
    <property type="term" value="F:sequence-specific DNA binding"/>
    <property type="evidence" value="ECO:0007669"/>
    <property type="project" value="InterPro"/>
</dbReference>
<proteinExistence type="inferred from homology"/>
<evidence type="ECO:0000259" key="5">
    <source>
        <dbReference type="PROSITE" id="PS50061"/>
    </source>
</evidence>
<feature type="domain" description="ETS" evidence="5">
    <location>
        <begin position="295"/>
        <end position="378"/>
    </location>
</feature>
<feature type="compositionally biased region" description="Pro residues" evidence="4">
    <location>
        <begin position="118"/>
        <end position="130"/>
    </location>
</feature>
<dbReference type="RefSeq" id="XP_038833949.1">
    <property type="nucleotide sequence ID" value="XM_038978021.1"/>
</dbReference>
<keyword evidence="2 3" id="KW-0238">DNA-binding</keyword>
<evidence type="ECO:0000256" key="3">
    <source>
        <dbReference type="RuleBase" id="RU004019"/>
    </source>
</evidence>
<dbReference type="PANTHER" id="PTHR11849:SF17">
    <property type="entry name" value="TRANSCRIPTION FACTOR SPI-C"/>
    <property type="match status" value="1"/>
</dbReference>
<evidence type="ECO:0000256" key="1">
    <source>
        <dbReference type="ARBA" id="ARBA00005562"/>
    </source>
</evidence>
<dbReference type="GeneID" id="120032076"/>
<dbReference type="InterPro" id="IPR000418">
    <property type="entry name" value="Ets_dom"/>
</dbReference>
<feature type="compositionally biased region" description="Polar residues" evidence="4">
    <location>
        <begin position="136"/>
        <end position="153"/>
    </location>
</feature>
<dbReference type="SMART" id="SM00413">
    <property type="entry name" value="ETS"/>
    <property type="match status" value="1"/>
</dbReference>
<gene>
    <name evidence="7" type="primary">LOC120032076</name>
</gene>
<dbReference type="GO" id="GO:0005634">
    <property type="term" value="C:nucleus"/>
    <property type="evidence" value="ECO:0007669"/>
    <property type="project" value="UniProtKB-SubCell"/>
</dbReference>
<dbReference type="KEGG" id="snh:120032076"/>
<dbReference type="PROSITE" id="PS00346">
    <property type="entry name" value="ETS_DOMAIN_2"/>
    <property type="match status" value="1"/>
</dbReference>
<evidence type="ECO:0000256" key="4">
    <source>
        <dbReference type="SAM" id="MobiDB-lite"/>
    </source>
</evidence>
<evidence type="ECO:0000313" key="6">
    <source>
        <dbReference type="Proteomes" id="UP000808372"/>
    </source>
</evidence>
<dbReference type="Proteomes" id="UP000808372">
    <property type="component" value="Chromosome 38"/>
</dbReference>
<feature type="region of interest" description="Disordered" evidence="4">
    <location>
        <begin position="69"/>
        <end position="165"/>
    </location>
</feature>
<evidence type="ECO:0000313" key="7">
    <source>
        <dbReference type="RefSeq" id="XP_038833949.1"/>
    </source>
</evidence>
<organism evidence="6 7">
    <name type="scientific">Salvelinus namaycush</name>
    <name type="common">Lake trout</name>
    <name type="synonym">Salmo namaycush</name>
    <dbReference type="NCBI Taxonomy" id="8040"/>
    <lineage>
        <taxon>Eukaryota</taxon>
        <taxon>Metazoa</taxon>
        <taxon>Chordata</taxon>
        <taxon>Craniata</taxon>
        <taxon>Vertebrata</taxon>
        <taxon>Euteleostomi</taxon>
        <taxon>Actinopterygii</taxon>
        <taxon>Neopterygii</taxon>
        <taxon>Teleostei</taxon>
        <taxon>Protacanthopterygii</taxon>
        <taxon>Salmoniformes</taxon>
        <taxon>Salmonidae</taxon>
        <taxon>Salmoninae</taxon>
        <taxon>Salvelinus</taxon>
    </lineage>
</organism>
<dbReference type="GO" id="GO:0030154">
    <property type="term" value="P:cell differentiation"/>
    <property type="evidence" value="ECO:0007669"/>
    <property type="project" value="TreeGrafter"/>
</dbReference>
<comment type="similarity">
    <text evidence="1 3">Belongs to the ETS family.</text>
</comment>
<sequence length="435" mass="48429">MNQWPVFSLEGKVPAVSRGIDSGEVSSLSGEQKPDWLGLATLQLSQGDSGGSGPWQTESSLVESWSTVGDMMDPEDTKSLDSSDGVVHLAEERSENHSSISDMVHLEREEEEMLEQLHPPPVLGPGAPQPPDERQTNNQPESSVSLPAAQETQEIPPVTQEVPPEKIEAEPATSLPATELPVLMCGGVAMVAISSLDNDINQHFQDAIDVIQRHSDDPYCDTEYKYFEPPTRSSIMCCYPITHPFDVPGPYDWNEQTSWPHVVPYDSLGPSVTMDYPQFYSIAPQPRNGKGRKKLRLYEYLHEALGDPNTADSIQWTDRGSGTFHFISKNKEKLAECWGKRKGNRKTMTYQKMARALRNYSRTGEIVKVRRKLTYQFNPSIIQRLGGISHQHAPAEQAYYGSAAAPDWHSWYGHYSLQGDCDLATTFTSSTVTKA</sequence>
<dbReference type="AlphaFoldDB" id="A0A8U0TYL2"/>
<dbReference type="PANTHER" id="PTHR11849">
    <property type="entry name" value="ETS"/>
    <property type="match status" value="1"/>
</dbReference>
<name>A0A8U0TYL2_SALNM</name>
<protein>
    <submittedName>
        <fullName evidence="7">Uncharacterized protein LOC120032076</fullName>
    </submittedName>
</protein>
<dbReference type="PRINTS" id="PR00454">
    <property type="entry name" value="ETSDOMAIN"/>
</dbReference>
<dbReference type="GO" id="GO:0000981">
    <property type="term" value="F:DNA-binding transcription factor activity, RNA polymerase II-specific"/>
    <property type="evidence" value="ECO:0007669"/>
    <property type="project" value="TreeGrafter"/>
</dbReference>
<accession>A0A8U0TYL2</accession>
<dbReference type="FunFam" id="1.10.10.10:FF:000736">
    <property type="entry name" value="transcription factor Spi-C-like isoform X3"/>
    <property type="match status" value="1"/>
</dbReference>
<keyword evidence="6" id="KW-1185">Reference proteome</keyword>
<dbReference type="Gene3D" id="1.10.10.10">
    <property type="entry name" value="Winged helix-like DNA-binding domain superfamily/Winged helix DNA-binding domain"/>
    <property type="match status" value="1"/>
</dbReference>